<proteinExistence type="predicted"/>
<dbReference type="RefSeq" id="WP_181363932.1">
    <property type="nucleotide sequence ID" value="NZ_JAPQTC020000007.1"/>
</dbReference>
<dbReference type="Proteomes" id="UP001074635">
    <property type="component" value="Unassembled WGS sequence"/>
</dbReference>
<keyword evidence="3" id="KW-1185">Reference proteome</keyword>
<keyword evidence="1" id="KW-1133">Transmembrane helix</keyword>
<reference evidence="2" key="1">
    <citation type="submission" date="2023-08" db="EMBL/GenBank/DDBJ databases">
        <title>Study of Resistomes in environmental pathogenic environmental.</title>
        <authorList>
            <person name="Bhattacharjee A."/>
            <person name="Singh A.K."/>
        </authorList>
    </citation>
    <scope>NUCLEOTIDE SEQUENCE</scope>
    <source>
        <strain evidence="2">S1</strain>
    </source>
</reference>
<gene>
    <name evidence="2" type="ORF">OYC61_018495</name>
</gene>
<comment type="caution">
    <text evidence="2">The sequence shown here is derived from an EMBL/GenBank/DDBJ whole genome shotgun (WGS) entry which is preliminary data.</text>
</comment>
<evidence type="ECO:0000313" key="2">
    <source>
        <dbReference type="EMBL" id="MDT8506300.1"/>
    </source>
</evidence>
<dbReference type="EMBL" id="JAPQTC020000007">
    <property type="protein sequence ID" value="MDT8506300.1"/>
    <property type="molecule type" value="Genomic_DNA"/>
</dbReference>
<evidence type="ECO:0000256" key="1">
    <source>
        <dbReference type="SAM" id="Phobius"/>
    </source>
</evidence>
<evidence type="ECO:0008006" key="4">
    <source>
        <dbReference type="Google" id="ProtNLM"/>
    </source>
</evidence>
<sequence>MPTVLHKGKDLEPTSTGTSAAGLAVWKAMGGIAGMGAIGAGLATLVVMCILRPRTQSEWIVGVISTVVASISGGAAVIQQYELHHWANNPVGLVAMLGLAFACGLPGWAVVRWAFNFFDKRRKADLLEVMTELREGAIGGKTE</sequence>
<keyword evidence="1" id="KW-0812">Transmembrane</keyword>
<evidence type="ECO:0000313" key="3">
    <source>
        <dbReference type="Proteomes" id="UP001074635"/>
    </source>
</evidence>
<feature type="transmembrane region" description="Helical" evidence="1">
    <location>
        <begin position="59"/>
        <end position="81"/>
    </location>
</feature>
<keyword evidence="1" id="KW-0472">Membrane</keyword>
<accession>A0ABU3N062</accession>
<protein>
    <recommendedName>
        <fullName evidence="4">Holin</fullName>
    </recommendedName>
</protein>
<feature type="transmembrane region" description="Helical" evidence="1">
    <location>
        <begin position="20"/>
        <end position="47"/>
    </location>
</feature>
<organism evidence="2 3">
    <name type="scientific">Alcaligenes nematophilus</name>
    <dbReference type="NCBI Taxonomy" id="2994643"/>
    <lineage>
        <taxon>Bacteria</taxon>
        <taxon>Pseudomonadati</taxon>
        <taxon>Pseudomonadota</taxon>
        <taxon>Betaproteobacteria</taxon>
        <taxon>Burkholderiales</taxon>
        <taxon>Alcaligenaceae</taxon>
        <taxon>Alcaligenes</taxon>
    </lineage>
</organism>
<feature type="transmembrane region" description="Helical" evidence="1">
    <location>
        <begin position="93"/>
        <end position="115"/>
    </location>
</feature>
<name>A0ABU3N062_9BURK</name>